<dbReference type="GO" id="GO:0016705">
    <property type="term" value="F:oxidoreductase activity, acting on paired donors, with incorporation or reduction of molecular oxygen"/>
    <property type="evidence" value="ECO:0007669"/>
    <property type="project" value="InterPro"/>
</dbReference>
<dbReference type="InterPro" id="IPR050364">
    <property type="entry name" value="Cytochrome_P450_fung"/>
</dbReference>
<dbReference type="PANTHER" id="PTHR46300:SF7">
    <property type="entry name" value="P450, PUTATIVE (EUROFUNG)-RELATED"/>
    <property type="match status" value="1"/>
</dbReference>
<dbReference type="GO" id="GO:0020037">
    <property type="term" value="F:heme binding"/>
    <property type="evidence" value="ECO:0007669"/>
    <property type="project" value="InterPro"/>
</dbReference>
<feature type="non-terminal residue" evidence="10">
    <location>
        <position position="373"/>
    </location>
</feature>
<dbReference type="InterPro" id="IPR001128">
    <property type="entry name" value="Cyt_P450"/>
</dbReference>
<dbReference type="GO" id="GO:0004497">
    <property type="term" value="F:monooxygenase activity"/>
    <property type="evidence" value="ECO:0007669"/>
    <property type="project" value="UniProtKB-KW"/>
</dbReference>
<evidence type="ECO:0000256" key="7">
    <source>
        <dbReference type="ARBA" id="ARBA00023004"/>
    </source>
</evidence>
<keyword evidence="6" id="KW-0560">Oxidoreductase</keyword>
<evidence type="ECO:0000313" key="11">
    <source>
        <dbReference type="Proteomes" id="UP000030108"/>
    </source>
</evidence>
<evidence type="ECO:0000256" key="3">
    <source>
        <dbReference type="ARBA" id="ARBA00010617"/>
    </source>
</evidence>
<dbReference type="SUPFAM" id="SSF48264">
    <property type="entry name" value="Cytochrome P450"/>
    <property type="match status" value="1"/>
</dbReference>
<comment type="cofactor">
    <cofactor evidence="1">
        <name>heme</name>
        <dbReference type="ChEBI" id="CHEBI:30413"/>
    </cofactor>
</comment>
<organism evidence="10 11">
    <name type="scientific">Rhizoctonia solani AG-3 Rhs1AP</name>
    <dbReference type="NCBI Taxonomy" id="1086054"/>
    <lineage>
        <taxon>Eukaryota</taxon>
        <taxon>Fungi</taxon>
        <taxon>Dikarya</taxon>
        <taxon>Basidiomycota</taxon>
        <taxon>Agaricomycotina</taxon>
        <taxon>Agaricomycetes</taxon>
        <taxon>Cantharellales</taxon>
        <taxon>Ceratobasidiaceae</taxon>
        <taxon>Rhizoctonia</taxon>
    </lineage>
</organism>
<feature type="chain" id="PRO_5004988336" evidence="9">
    <location>
        <begin position="18"/>
        <end position="373"/>
    </location>
</feature>
<dbReference type="Proteomes" id="UP000030108">
    <property type="component" value="Unassembled WGS sequence"/>
</dbReference>
<dbReference type="PANTHER" id="PTHR46300">
    <property type="entry name" value="P450, PUTATIVE (EUROFUNG)-RELATED-RELATED"/>
    <property type="match status" value="1"/>
</dbReference>
<dbReference type="Gene3D" id="1.10.630.10">
    <property type="entry name" value="Cytochrome P450"/>
    <property type="match status" value="1"/>
</dbReference>
<dbReference type="GO" id="GO:0005506">
    <property type="term" value="F:iron ion binding"/>
    <property type="evidence" value="ECO:0007669"/>
    <property type="project" value="InterPro"/>
</dbReference>
<protein>
    <submittedName>
        <fullName evidence="10">Cytochrome P450 family protein</fullName>
    </submittedName>
</protein>
<evidence type="ECO:0000256" key="5">
    <source>
        <dbReference type="ARBA" id="ARBA00022723"/>
    </source>
</evidence>
<keyword evidence="4" id="KW-0349">Heme</keyword>
<evidence type="ECO:0000256" key="6">
    <source>
        <dbReference type="ARBA" id="ARBA00023002"/>
    </source>
</evidence>
<evidence type="ECO:0000313" key="10">
    <source>
        <dbReference type="EMBL" id="EUC54101.1"/>
    </source>
</evidence>
<comment type="caution">
    <text evidence="10">The sequence shown here is derived from an EMBL/GenBank/DDBJ whole genome shotgun (WGS) entry which is preliminary data.</text>
</comment>
<dbReference type="InterPro" id="IPR002401">
    <property type="entry name" value="Cyt_P450_E_grp-I"/>
</dbReference>
<gene>
    <name evidence="10" type="ORF">RSOL_030010</name>
</gene>
<dbReference type="Pfam" id="PF00067">
    <property type="entry name" value="p450"/>
    <property type="match status" value="1"/>
</dbReference>
<comment type="pathway">
    <text evidence="2">Secondary metabolite biosynthesis.</text>
</comment>
<keyword evidence="9" id="KW-0732">Signal</keyword>
<dbReference type="InterPro" id="IPR036396">
    <property type="entry name" value="Cyt_P450_sf"/>
</dbReference>
<proteinExistence type="inferred from homology"/>
<evidence type="ECO:0000256" key="8">
    <source>
        <dbReference type="ARBA" id="ARBA00023033"/>
    </source>
</evidence>
<dbReference type="AlphaFoldDB" id="X8IYN1"/>
<evidence type="ECO:0000256" key="2">
    <source>
        <dbReference type="ARBA" id="ARBA00005179"/>
    </source>
</evidence>
<dbReference type="OrthoDB" id="2789670at2759"/>
<reference evidence="11" key="1">
    <citation type="journal article" date="2014" name="Genome Announc.">
        <title>Draft genome sequence of the plant-pathogenic soil fungus Rhizoctonia solani anastomosis group 3 strain Rhs1AP.</title>
        <authorList>
            <person name="Cubeta M.A."/>
            <person name="Thomas E."/>
            <person name="Dean R.A."/>
            <person name="Jabaji S."/>
            <person name="Neate S.M."/>
            <person name="Tavantzis S."/>
            <person name="Toda T."/>
            <person name="Vilgalys R."/>
            <person name="Bharathan N."/>
            <person name="Fedorova-Abrams N."/>
            <person name="Pakala S.B."/>
            <person name="Pakala S.M."/>
            <person name="Zafar N."/>
            <person name="Joardar V."/>
            <person name="Losada L."/>
            <person name="Nierman W.C."/>
        </authorList>
    </citation>
    <scope>NUCLEOTIDE SEQUENCE [LARGE SCALE GENOMIC DNA]</scope>
    <source>
        <strain evidence="11">AG-3</strain>
    </source>
</reference>
<keyword evidence="7" id="KW-0408">Iron</keyword>
<evidence type="ECO:0000256" key="4">
    <source>
        <dbReference type="ARBA" id="ARBA00022617"/>
    </source>
</evidence>
<sequence>MGLASLALVLLWRLIRRPKVRHPPSPTSLPLVGNLFSIPPDHEHVAFAKLGEQLKSDIVFLEIFGHQMLVLNSAKAALELLEKRSALYSDRPIIPMITEPGLMNWSSNASIIGYNDIWRHYRRIINNWLNMRAVTQFTSLQERQARMLLQRLLSVSNHTQPFEHVKNEFYLLAYGYQPQDPQDQFLKELKLAFHNVLSAGMQTTLSRLPDWFPGTSWKRTGREWGAQQDKAKTEPYEWLKNQVAGGGYQPSLLAPLLQDHKLLSGLSLEERDKRLKEIGIILYGGGTDTSSIFLVNLVAAMVLNPHVQARAQQELDTVLGQGILPRISDKERLPYVRGVVNEVLRLYPVLPLAVAHACFRMTHTEVTRSKKEQ</sequence>
<name>X8IYN1_9AGAM</name>
<accession>X8IYN1</accession>
<feature type="signal peptide" evidence="9">
    <location>
        <begin position="1"/>
        <end position="17"/>
    </location>
</feature>
<dbReference type="EMBL" id="JATN01000322">
    <property type="protein sequence ID" value="EUC54101.1"/>
    <property type="molecule type" value="Genomic_DNA"/>
</dbReference>
<dbReference type="PRINTS" id="PR00463">
    <property type="entry name" value="EP450I"/>
</dbReference>
<keyword evidence="5" id="KW-0479">Metal-binding</keyword>
<evidence type="ECO:0000256" key="9">
    <source>
        <dbReference type="SAM" id="SignalP"/>
    </source>
</evidence>
<keyword evidence="8" id="KW-0503">Monooxygenase</keyword>
<comment type="similarity">
    <text evidence="3">Belongs to the cytochrome P450 family.</text>
</comment>
<evidence type="ECO:0000256" key="1">
    <source>
        <dbReference type="ARBA" id="ARBA00001971"/>
    </source>
</evidence>